<protein>
    <recommendedName>
        <fullName evidence="2">very-long-chain 3-oxoacyl-CoA synthase</fullName>
        <ecNumber evidence="2">2.3.1.199</ecNumber>
    </recommendedName>
</protein>
<evidence type="ECO:0000256" key="1">
    <source>
        <dbReference type="ARBA" id="ARBA00005531"/>
    </source>
</evidence>
<comment type="similarity">
    <text evidence="1">Belongs to the thiolase-like superfamily. Chalcone/stilbene synthases family.</text>
</comment>
<dbReference type="Gene3D" id="3.40.47.10">
    <property type="match status" value="1"/>
</dbReference>
<keyword evidence="3" id="KW-0808">Transferase</keyword>
<evidence type="ECO:0000256" key="3">
    <source>
        <dbReference type="ARBA" id="ARBA00022679"/>
    </source>
</evidence>
<dbReference type="GO" id="GO:0009922">
    <property type="term" value="F:fatty acid elongase activity"/>
    <property type="evidence" value="ECO:0007669"/>
    <property type="project" value="UniProtKB-EC"/>
</dbReference>
<dbReference type="InterPro" id="IPR013747">
    <property type="entry name" value="ACP_syn_III_C"/>
</dbReference>
<reference evidence="7" key="1">
    <citation type="journal article" date="2023" name="Plant J.">
        <title>The genome of the king protea, Protea cynaroides.</title>
        <authorList>
            <person name="Chang J."/>
            <person name="Duong T.A."/>
            <person name="Schoeman C."/>
            <person name="Ma X."/>
            <person name="Roodt D."/>
            <person name="Barker N."/>
            <person name="Li Z."/>
            <person name="Van de Peer Y."/>
            <person name="Mizrachi E."/>
        </authorList>
    </citation>
    <scope>NUCLEOTIDE SEQUENCE</scope>
    <source>
        <tissue evidence="7">Young leaves</tissue>
    </source>
</reference>
<dbReference type="PANTHER" id="PTHR31561">
    <property type="entry name" value="3-KETOACYL-COA SYNTHASE"/>
    <property type="match status" value="1"/>
</dbReference>
<feature type="domain" description="FAE" evidence="5">
    <location>
        <begin position="1"/>
        <end position="93"/>
    </location>
</feature>
<dbReference type="Proteomes" id="UP001141806">
    <property type="component" value="Unassembled WGS sequence"/>
</dbReference>
<organism evidence="7 8">
    <name type="scientific">Protea cynaroides</name>
    <dbReference type="NCBI Taxonomy" id="273540"/>
    <lineage>
        <taxon>Eukaryota</taxon>
        <taxon>Viridiplantae</taxon>
        <taxon>Streptophyta</taxon>
        <taxon>Embryophyta</taxon>
        <taxon>Tracheophyta</taxon>
        <taxon>Spermatophyta</taxon>
        <taxon>Magnoliopsida</taxon>
        <taxon>Proteales</taxon>
        <taxon>Proteaceae</taxon>
        <taxon>Protea</taxon>
    </lineage>
</organism>
<proteinExistence type="inferred from homology"/>
<name>A0A9Q0QYK2_9MAGN</name>
<dbReference type="Pfam" id="PF08541">
    <property type="entry name" value="ACP_syn_III_C"/>
    <property type="match status" value="1"/>
</dbReference>
<evidence type="ECO:0000259" key="6">
    <source>
        <dbReference type="Pfam" id="PF08541"/>
    </source>
</evidence>
<dbReference type="OrthoDB" id="329835at2759"/>
<dbReference type="AlphaFoldDB" id="A0A9Q0QYK2"/>
<evidence type="ECO:0000259" key="5">
    <source>
        <dbReference type="Pfam" id="PF08392"/>
    </source>
</evidence>
<comment type="caution">
    <text evidence="7">The sequence shown here is derived from an EMBL/GenBank/DDBJ whole genome shotgun (WGS) entry which is preliminary data.</text>
</comment>
<dbReference type="GO" id="GO:0006633">
    <property type="term" value="P:fatty acid biosynthetic process"/>
    <property type="evidence" value="ECO:0007669"/>
    <property type="project" value="InterPro"/>
</dbReference>
<dbReference type="InterPro" id="IPR012392">
    <property type="entry name" value="3-ktacl-CoA_syn"/>
</dbReference>
<keyword evidence="8" id="KW-1185">Reference proteome</keyword>
<dbReference type="InterPro" id="IPR013601">
    <property type="entry name" value="FAE1_typ3_polyketide_synth"/>
</dbReference>
<accession>A0A9Q0QYK2</accession>
<dbReference type="EC" id="2.3.1.199" evidence="2"/>
<sequence length="178" mass="20287">MENITLNWYFGNDRSMLVSNCLFRMGGAAILLSNKRSDRRRSKYQLVHPVCTNKGADDKSCSCVTRKRIPLVELEFLRSKELMAVAGDAQDQHHHLGALMLFQCGRAVLDELEKNLQLSDWHMEPSRMTLYRLGNTSSSSLWYELAYTETKGRIKKGDRTWQIAFGPSSSVIVQSGRL</sequence>
<evidence type="ECO:0000256" key="2">
    <source>
        <dbReference type="ARBA" id="ARBA00012307"/>
    </source>
</evidence>
<feature type="domain" description="Beta-ketoacyl-[acyl-carrier-protein] synthase III C-terminal" evidence="6">
    <location>
        <begin position="95"/>
        <end position="167"/>
    </location>
</feature>
<dbReference type="GO" id="GO:0016020">
    <property type="term" value="C:membrane"/>
    <property type="evidence" value="ECO:0007669"/>
    <property type="project" value="InterPro"/>
</dbReference>
<dbReference type="InterPro" id="IPR016039">
    <property type="entry name" value="Thiolase-like"/>
</dbReference>
<evidence type="ECO:0000313" key="8">
    <source>
        <dbReference type="Proteomes" id="UP001141806"/>
    </source>
</evidence>
<dbReference type="EMBL" id="JAMYWD010000003">
    <property type="protein sequence ID" value="KAJ4976469.1"/>
    <property type="molecule type" value="Genomic_DNA"/>
</dbReference>
<evidence type="ECO:0000256" key="4">
    <source>
        <dbReference type="ARBA" id="ARBA00023315"/>
    </source>
</evidence>
<gene>
    <name evidence="7" type="ORF">NE237_001575</name>
</gene>
<dbReference type="SUPFAM" id="SSF53901">
    <property type="entry name" value="Thiolase-like"/>
    <property type="match status" value="2"/>
</dbReference>
<evidence type="ECO:0000313" key="7">
    <source>
        <dbReference type="EMBL" id="KAJ4976469.1"/>
    </source>
</evidence>
<keyword evidence="4" id="KW-0012">Acyltransferase</keyword>
<dbReference type="Pfam" id="PF08392">
    <property type="entry name" value="FAE1_CUT1_RppA"/>
    <property type="match status" value="1"/>
</dbReference>